<dbReference type="EMBL" id="UOGL01000175">
    <property type="protein sequence ID" value="VAX38302.1"/>
    <property type="molecule type" value="Genomic_DNA"/>
</dbReference>
<evidence type="ECO:0000313" key="2">
    <source>
        <dbReference type="EMBL" id="VAX38302.1"/>
    </source>
</evidence>
<organism evidence="2">
    <name type="scientific">hydrothermal vent metagenome</name>
    <dbReference type="NCBI Taxonomy" id="652676"/>
    <lineage>
        <taxon>unclassified sequences</taxon>
        <taxon>metagenomes</taxon>
        <taxon>ecological metagenomes</taxon>
    </lineage>
</organism>
<keyword evidence="1" id="KW-1133">Transmembrane helix</keyword>
<name>A0A3B1DC10_9ZZZZ</name>
<dbReference type="AlphaFoldDB" id="A0A3B1DC10"/>
<accession>A0A3B1DC10</accession>
<proteinExistence type="predicted"/>
<sequence>MFIKKFVPTGLLKRLHKDERGAVTLETILIIAAIAIPILIFLLKFGWPRIREYFLDGLTDLERESDQVGQ</sequence>
<keyword evidence="1" id="KW-0472">Membrane</keyword>
<evidence type="ECO:0000256" key="1">
    <source>
        <dbReference type="SAM" id="Phobius"/>
    </source>
</evidence>
<protein>
    <submittedName>
        <fullName evidence="2">Uncharacterized protein</fullName>
    </submittedName>
</protein>
<keyword evidence="1" id="KW-0812">Transmembrane</keyword>
<feature type="transmembrane region" description="Helical" evidence="1">
    <location>
        <begin position="21"/>
        <end position="43"/>
    </location>
</feature>
<reference evidence="2" key="1">
    <citation type="submission" date="2018-06" db="EMBL/GenBank/DDBJ databases">
        <authorList>
            <person name="Zhirakovskaya E."/>
        </authorList>
    </citation>
    <scope>NUCLEOTIDE SEQUENCE</scope>
</reference>
<gene>
    <name evidence="2" type="ORF">MNBD_PLANCTO02-891</name>
</gene>